<evidence type="ECO:0000313" key="1">
    <source>
        <dbReference type="EMBL" id="MFC6880726.1"/>
    </source>
</evidence>
<dbReference type="RefSeq" id="WP_160826231.1">
    <property type="nucleotide sequence ID" value="NZ_JBHSXE010000001.1"/>
</dbReference>
<comment type="caution">
    <text evidence="1">The sequence shown here is derived from an EMBL/GenBank/DDBJ whole genome shotgun (WGS) entry which is preliminary data.</text>
</comment>
<proteinExistence type="predicted"/>
<protein>
    <recommendedName>
        <fullName evidence="3">SMI1/KNR4 family protein</fullName>
    </recommendedName>
</protein>
<dbReference type="EMBL" id="JBHSXS010000006">
    <property type="protein sequence ID" value="MFC6880726.1"/>
    <property type="molecule type" value="Genomic_DNA"/>
</dbReference>
<accession>A0ABW2CG34</accession>
<evidence type="ECO:0008006" key="3">
    <source>
        <dbReference type="Google" id="ProtNLM"/>
    </source>
</evidence>
<sequence length="152" mass="17107">MPALLVEMLGDGRWRHPSEQALDRVVPWRDEPVQLFMTIDQMERETAGLSRETEDGELARMFWVARRGAQPEPVELPWLDLDRALLVGGARYSDCIAIALDYRTDAEDPQVVVFGEEMVDLHQGSRGFVGWRVVAPTFPAFVAALNLSEPAD</sequence>
<keyword evidence="2" id="KW-1185">Reference proteome</keyword>
<dbReference type="Proteomes" id="UP001596380">
    <property type="component" value="Unassembled WGS sequence"/>
</dbReference>
<name>A0ABW2CG34_9ACTN</name>
<evidence type="ECO:0000313" key="2">
    <source>
        <dbReference type="Proteomes" id="UP001596380"/>
    </source>
</evidence>
<gene>
    <name evidence="1" type="ORF">ACFQKB_13240</name>
</gene>
<organism evidence="1 2">
    <name type="scientific">Actinomadura yumaensis</name>
    <dbReference type="NCBI Taxonomy" id="111807"/>
    <lineage>
        <taxon>Bacteria</taxon>
        <taxon>Bacillati</taxon>
        <taxon>Actinomycetota</taxon>
        <taxon>Actinomycetes</taxon>
        <taxon>Streptosporangiales</taxon>
        <taxon>Thermomonosporaceae</taxon>
        <taxon>Actinomadura</taxon>
    </lineage>
</organism>
<reference evidence="2" key="1">
    <citation type="journal article" date="2019" name="Int. J. Syst. Evol. Microbiol.">
        <title>The Global Catalogue of Microorganisms (GCM) 10K type strain sequencing project: providing services to taxonomists for standard genome sequencing and annotation.</title>
        <authorList>
            <consortium name="The Broad Institute Genomics Platform"/>
            <consortium name="The Broad Institute Genome Sequencing Center for Infectious Disease"/>
            <person name="Wu L."/>
            <person name="Ma J."/>
        </authorList>
    </citation>
    <scope>NUCLEOTIDE SEQUENCE [LARGE SCALE GENOMIC DNA]</scope>
    <source>
        <strain evidence="2">JCM 3369</strain>
    </source>
</reference>